<evidence type="ECO:0000313" key="2">
    <source>
        <dbReference type="Ensembl" id="ENSACCP00020013761.1"/>
    </source>
</evidence>
<protein>
    <submittedName>
        <fullName evidence="2">Uncharacterized protein</fullName>
    </submittedName>
</protein>
<name>A0A663EPF0_AQUCH</name>
<dbReference type="InParanoid" id="A0A663EPF0"/>
<reference evidence="2" key="2">
    <citation type="submission" date="2025-09" db="UniProtKB">
        <authorList>
            <consortium name="Ensembl"/>
        </authorList>
    </citation>
    <scope>IDENTIFICATION</scope>
</reference>
<dbReference type="Ensembl" id="ENSACCT00020014381.1">
    <property type="protein sequence ID" value="ENSACCP00020013761.1"/>
    <property type="gene ID" value="ENSACCG00020009506.1"/>
</dbReference>
<evidence type="ECO:0000313" key="3">
    <source>
        <dbReference type="Proteomes" id="UP000472275"/>
    </source>
</evidence>
<reference evidence="2" key="1">
    <citation type="submission" date="2025-08" db="UniProtKB">
        <authorList>
            <consortium name="Ensembl"/>
        </authorList>
    </citation>
    <scope>IDENTIFICATION</scope>
</reference>
<evidence type="ECO:0000256" key="1">
    <source>
        <dbReference type="SAM" id="MobiDB-lite"/>
    </source>
</evidence>
<keyword evidence="3" id="KW-1185">Reference proteome</keyword>
<accession>A0A663EPF0</accession>
<dbReference type="AlphaFoldDB" id="A0A663EPF0"/>
<proteinExistence type="predicted"/>
<dbReference type="Proteomes" id="UP000472275">
    <property type="component" value="Chromosome 16"/>
</dbReference>
<feature type="region of interest" description="Disordered" evidence="1">
    <location>
        <begin position="75"/>
        <end position="95"/>
    </location>
</feature>
<sequence>QFLQFFRGGIKPLSFTICHQDVAHKRCETILFQQLFKKKNQQRNCSYPSPPRKQGHRPAFLPQGIPSPGTRVTLVLPGPAATHAGTPGCPPSAAG</sequence>
<organism evidence="2 3">
    <name type="scientific">Aquila chrysaetos chrysaetos</name>
    <dbReference type="NCBI Taxonomy" id="223781"/>
    <lineage>
        <taxon>Eukaryota</taxon>
        <taxon>Metazoa</taxon>
        <taxon>Chordata</taxon>
        <taxon>Craniata</taxon>
        <taxon>Vertebrata</taxon>
        <taxon>Euteleostomi</taxon>
        <taxon>Archelosauria</taxon>
        <taxon>Archosauria</taxon>
        <taxon>Dinosauria</taxon>
        <taxon>Saurischia</taxon>
        <taxon>Theropoda</taxon>
        <taxon>Coelurosauria</taxon>
        <taxon>Aves</taxon>
        <taxon>Neognathae</taxon>
        <taxon>Neoaves</taxon>
        <taxon>Telluraves</taxon>
        <taxon>Accipitrimorphae</taxon>
        <taxon>Accipitriformes</taxon>
        <taxon>Accipitridae</taxon>
        <taxon>Accipitrinae</taxon>
        <taxon>Aquila</taxon>
    </lineage>
</organism>